<sequence>MGDDEKKTSLESATALAESITKFLAATKSAENESTSEAPPTEAADAASWVRKKYDSMIKWMLGVFASIGLLIFGSVPFLGVAGNILQPLSYAALTVAGVGLTVIIYAATAGYEPQDASLGELQNTFEKLEIGHSSTLRKWLMSTKGSGHISTFRKWLASRKGSRNKASAVLKKTLERSTEASAHLGPNVKTVGGLIRVIGTLETELLRCEVGDAGLDIVDRGAADTARPTPRPRPRLRLRLRLRPRLRPTPQPNRRPNPRPNPRLSPTLRPRPTPAAELVERRSKVFRESAEAYIRGRNEQLIAEVKAIIDVRSATPALPGDVLGALNTQMEKRAALLTPDDAMALAAGGEVAGRRAALSFALDRYLDHRALVLQESAVAQLRGNFRRSRKLLIVGALITTAGGVLYAGSVTQNAAAADAPATGTSYPVVQLTVPRGTDSWDKLGDCRFLETTPVESVSAYKLSDTKFVLDGPDCAGSAVELKVGEFTAVPS</sequence>
<keyword evidence="2" id="KW-0812">Transmembrane</keyword>
<feature type="compositionally biased region" description="Pro residues" evidence="1">
    <location>
        <begin position="248"/>
        <end position="274"/>
    </location>
</feature>
<feature type="transmembrane region" description="Helical" evidence="2">
    <location>
        <begin position="89"/>
        <end position="108"/>
    </location>
</feature>
<reference evidence="3" key="1">
    <citation type="submission" date="2020-05" db="EMBL/GenBank/DDBJ databases">
        <authorList>
            <person name="Chiriac C."/>
            <person name="Salcher M."/>
            <person name="Ghai R."/>
            <person name="Kavagutti S V."/>
        </authorList>
    </citation>
    <scope>NUCLEOTIDE SEQUENCE</scope>
</reference>
<feature type="region of interest" description="Disordered" evidence="1">
    <location>
        <begin position="222"/>
        <end position="277"/>
    </location>
</feature>
<evidence type="ECO:0000313" key="3">
    <source>
        <dbReference type="EMBL" id="CAB4898490.1"/>
    </source>
</evidence>
<gene>
    <name evidence="3" type="ORF">UFOPK3564_00436</name>
</gene>
<feature type="compositionally biased region" description="Basic residues" evidence="1">
    <location>
        <begin position="231"/>
        <end position="247"/>
    </location>
</feature>
<dbReference type="EMBL" id="CAFBMK010000014">
    <property type="protein sequence ID" value="CAB4898490.1"/>
    <property type="molecule type" value="Genomic_DNA"/>
</dbReference>
<proteinExistence type="predicted"/>
<accession>A0A6J7G0Z8</accession>
<feature type="transmembrane region" description="Helical" evidence="2">
    <location>
        <begin position="60"/>
        <end position="83"/>
    </location>
</feature>
<evidence type="ECO:0000256" key="1">
    <source>
        <dbReference type="SAM" id="MobiDB-lite"/>
    </source>
</evidence>
<protein>
    <submittedName>
        <fullName evidence="3">Unannotated protein</fullName>
    </submittedName>
</protein>
<keyword evidence="2" id="KW-0472">Membrane</keyword>
<dbReference type="AlphaFoldDB" id="A0A6J7G0Z8"/>
<organism evidence="3">
    <name type="scientific">freshwater metagenome</name>
    <dbReference type="NCBI Taxonomy" id="449393"/>
    <lineage>
        <taxon>unclassified sequences</taxon>
        <taxon>metagenomes</taxon>
        <taxon>ecological metagenomes</taxon>
    </lineage>
</organism>
<name>A0A6J7G0Z8_9ZZZZ</name>
<evidence type="ECO:0000256" key="2">
    <source>
        <dbReference type="SAM" id="Phobius"/>
    </source>
</evidence>
<keyword evidence="2" id="KW-1133">Transmembrane helix</keyword>